<feature type="compositionally biased region" description="Basic and acidic residues" evidence="1">
    <location>
        <begin position="159"/>
        <end position="170"/>
    </location>
</feature>
<comment type="caution">
    <text evidence="3">The sequence shown here is derived from an EMBL/GenBank/DDBJ whole genome shotgun (WGS) entry which is preliminary data.</text>
</comment>
<keyword evidence="2" id="KW-0472">Membrane</keyword>
<gene>
    <name evidence="3" type="primary">ZBED5</name>
    <name evidence="3" type="ORF">EVAR_10457_1</name>
</gene>
<feature type="transmembrane region" description="Helical" evidence="2">
    <location>
        <begin position="98"/>
        <end position="116"/>
    </location>
</feature>
<dbReference type="PANTHER" id="PTHR45913">
    <property type="entry name" value="EPM2A-INTERACTING PROTEIN 1"/>
    <property type="match status" value="1"/>
</dbReference>
<protein>
    <submittedName>
        <fullName evidence="3">Zinc finger BED domain-containing protein 5</fullName>
    </submittedName>
</protein>
<feature type="region of interest" description="Disordered" evidence="1">
    <location>
        <begin position="159"/>
        <end position="180"/>
    </location>
</feature>
<reference evidence="3 4" key="1">
    <citation type="journal article" date="2019" name="Commun. Biol.">
        <title>The bagworm genome reveals a unique fibroin gene that provides high tensile strength.</title>
        <authorList>
            <person name="Kono N."/>
            <person name="Nakamura H."/>
            <person name="Ohtoshi R."/>
            <person name="Tomita M."/>
            <person name="Numata K."/>
            <person name="Arakawa K."/>
        </authorList>
    </citation>
    <scope>NUCLEOTIDE SEQUENCE [LARGE SCALE GENOMIC DNA]</scope>
</reference>
<proteinExistence type="predicted"/>
<name>A0A4C1TID9_EUMVA</name>
<evidence type="ECO:0000256" key="1">
    <source>
        <dbReference type="SAM" id="MobiDB-lite"/>
    </source>
</evidence>
<keyword evidence="2" id="KW-1133">Transmembrane helix</keyword>
<dbReference type="EMBL" id="BGZK01000060">
    <property type="protein sequence ID" value="GBP13885.1"/>
    <property type="molecule type" value="Genomic_DNA"/>
</dbReference>
<dbReference type="OrthoDB" id="1101576at2759"/>
<dbReference type="AlphaFoldDB" id="A0A4C1TID9"/>
<dbReference type="PANTHER" id="PTHR45913:SF19">
    <property type="entry name" value="LOW QUALITY PROTEIN: ZINC FINGER BED DOMAIN-CONTAINING PROTEIN 5-LIKE"/>
    <property type="match status" value="1"/>
</dbReference>
<evidence type="ECO:0000313" key="4">
    <source>
        <dbReference type="Proteomes" id="UP000299102"/>
    </source>
</evidence>
<sequence>MTHVTQIINEKATEASYLVSYPIAQASEAHTIADNLIKPCVLDITKCMLDEKSEKHRSTVPLSKDTVSRRIHDLASYVKQELVTRLQKIRFALQMDELTNVAGLVILPVIIFFIVYSRGKRACEPSKSRWSPPPMDTRNPREVTGVLLGFLEVNKVSNREKIGMTERDKGSGPPELSLTD</sequence>
<evidence type="ECO:0000313" key="3">
    <source>
        <dbReference type="EMBL" id="GBP13885.1"/>
    </source>
</evidence>
<dbReference type="Proteomes" id="UP000299102">
    <property type="component" value="Unassembled WGS sequence"/>
</dbReference>
<evidence type="ECO:0000256" key="2">
    <source>
        <dbReference type="SAM" id="Phobius"/>
    </source>
</evidence>
<dbReference type="STRING" id="151549.A0A4C1TID9"/>
<accession>A0A4C1TID9</accession>
<keyword evidence="4" id="KW-1185">Reference proteome</keyword>
<keyword evidence="2" id="KW-0812">Transmembrane</keyword>
<organism evidence="3 4">
    <name type="scientific">Eumeta variegata</name>
    <name type="common">Bagworm moth</name>
    <name type="synonym">Eumeta japonica</name>
    <dbReference type="NCBI Taxonomy" id="151549"/>
    <lineage>
        <taxon>Eukaryota</taxon>
        <taxon>Metazoa</taxon>
        <taxon>Ecdysozoa</taxon>
        <taxon>Arthropoda</taxon>
        <taxon>Hexapoda</taxon>
        <taxon>Insecta</taxon>
        <taxon>Pterygota</taxon>
        <taxon>Neoptera</taxon>
        <taxon>Endopterygota</taxon>
        <taxon>Lepidoptera</taxon>
        <taxon>Glossata</taxon>
        <taxon>Ditrysia</taxon>
        <taxon>Tineoidea</taxon>
        <taxon>Psychidae</taxon>
        <taxon>Oiketicinae</taxon>
        <taxon>Eumeta</taxon>
    </lineage>
</organism>